<dbReference type="Pfam" id="PF00724">
    <property type="entry name" value="Oxidored_FMN"/>
    <property type="match status" value="1"/>
</dbReference>
<dbReference type="GO" id="GO:0016629">
    <property type="term" value="F:12-oxophytodienoate reductase activity"/>
    <property type="evidence" value="ECO:0007669"/>
    <property type="project" value="TreeGrafter"/>
</dbReference>
<dbReference type="EMBL" id="JAAARO010000009">
    <property type="protein sequence ID" value="KAF5743086.1"/>
    <property type="molecule type" value="Genomic_DNA"/>
</dbReference>
<feature type="domain" description="NADH:flavin oxidoreductase/NADH oxidase N-terminal" evidence="6">
    <location>
        <begin position="13"/>
        <end position="342"/>
    </location>
</feature>
<organism evidence="7 8">
    <name type="scientific">Tripterygium wilfordii</name>
    <name type="common">Thunder God vine</name>
    <dbReference type="NCBI Taxonomy" id="458696"/>
    <lineage>
        <taxon>Eukaryota</taxon>
        <taxon>Viridiplantae</taxon>
        <taxon>Streptophyta</taxon>
        <taxon>Embryophyta</taxon>
        <taxon>Tracheophyta</taxon>
        <taxon>Spermatophyta</taxon>
        <taxon>Magnoliopsida</taxon>
        <taxon>eudicotyledons</taxon>
        <taxon>Gunneridae</taxon>
        <taxon>Pentapetalae</taxon>
        <taxon>rosids</taxon>
        <taxon>fabids</taxon>
        <taxon>Celastrales</taxon>
        <taxon>Celastraceae</taxon>
        <taxon>Tripterygium</taxon>
    </lineage>
</organism>
<dbReference type="CDD" id="cd02933">
    <property type="entry name" value="OYE_like_FMN"/>
    <property type="match status" value="1"/>
</dbReference>
<protein>
    <submittedName>
        <fullName evidence="7">12-oxophytodienoate reductase 3-like</fullName>
    </submittedName>
</protein>
<reference evidence="7 8" key="1">
    <citation type="journal article" date="2020" name="Nat. Commun.">
        <title>Genome of Tripterygium wilfordii and identification of cytochrome P450 involved in triptolide biosynthesis.</title>
        <authorList>
            <person name="Tu L."/>
            <person name="Su P."/>
            <person name="Zhang Z."/>
            <person name="Gao L."/>
            <person name="Wang J."/>
            <person name="Hu T."/>
            <person name="Zhou J."/>
            <person name="Zhang Y."/>
            <person name="Zhao Y."/>
            <person name="Liu Y."/>
            <person name="Song Y."/>
            <person name="Tong Y."/>
            <person name="Lu Y."/>
            <person name="Yang J."/>
            <person name="Xu C."/>
            <person name="Jia M."/>
            <person name="Peters R.J."/>
            <person name="Huang L."/>
            <person name="Gao W."/>
        </authorList>
    </citation>
    <scope>NUCLEOTIDE SEQUENCE [LARGE SCALE GENOMIC DNA]</scope>
    <source>
        <strain evidence="8">cv. XIE 37</strain>
        <tissue evidence="7">Leaf</tissue>
    </source>
</reference>
<dbReference type="InterPro" id="IPR013785">
    <property type="entry name" value="Aldolase_TIM"/>
</dbReference>
<evidence type="ECO:0000256" key="2">
    <source>
        <dbReference type="ARBA" id="ARBA00005979"/>
    </source>
</evidence>
<dbReference type="PANTHER" id="PTHR22893:SF112">
    <property type="entry name" value="12-OXOPHYTODIENOATE REDUCTASE 3"/>
    <property type="match status" value="1"/>
</dbReference>
<evidence type="ECO:0000256" key="3">
    <source>
        <dbReference type="ARBA" id="ARBA00022630"/>
    </source>
</evidence>
<comment type="cofactor">
    <cofactor evidence="1">
        <name>FMN</name>
        <dbReference type="ChEBI" id="CHEBI:58210"/>
    </cofactor>
</comment>
<evidence type="ECO:0000256" key="1">
    <source>
        <dbReference type="ARBA" id="ARBA00001917"/>
    </source>
</evidence>
<dbReference type="GO" id="GO:0031408">
    <property type="term" value="P:oxylipin biosynthetic process"/>
    <property type="evidence" value="ECO:0007669"/>
    <property type="project" value="TreeGrafter"/>
</dbReference>
<dbReference type="GO" id="GO:0009695">
    <property type="term" value="P:jasmonic acid biosynthetic process"/>
    <property type="evidence" value="ECO:0007669"/>
    <property type="project" value="TreeGrafter"/>
</dbReference>
<comment type="caution">
    <text evidence="7">The sequence shown here is derived from an EMBL/GenBank/DDBJ whole genome shotgun (WGS) entry which is preliminary data.</text>
</comment>
<keyword evidence="4" id="KW-0288">FMN</keyword>
<dbReference type="SUPFAM" id="SSF51395">
    <property type="entry name" value="FMN-linked oxidoreductases"/>
    <property type="match status" value="1"/>
</dbReference>
<name>A0A7J7DAI6_TRIWF</name>
<keyword evidence="8" id="KW-1185">Reference proteome</keyword>
<accession>A0A7J7DAI6</accession>
<keyword evidence="3" id="KW-0285">Flavoprotein</keyword>
<dbReference type="Gene3D" id="3.20.20.70">
    <property type="entry name" value="Aldolase class I"/>
    <property type="match status" value="1"/>
</dbReference>
<dbReference type="GO" id="GO:0010181">
    <property type="term" value="F:FMN binding"/>
    <property type="evidence" value="ECO:0007669"/>
    <property type="project" value="InterPro"/>
</dbReference>
<evidence type="ECO:0000256" key="4">
    <source>
        <dbReference type="ARBA" id="ARBA00022643"/>
    </source>
</evidence>
<dbReference type="InParanoid" id="A0A7J7DAI6"/>
<dbReference type="GO" id="GO:0005777">
    <property type="term" value="C:peroxisome"/>
    <property type="evidence" value="ECO:0007669"/>
    <property type="project" value="TreeGrafter"/>
</dbReference>
<proteinExistence type="inferred from homology"/>
<keyword evidence="5" id="KW-0521">NADP</keyword>
<gene>
    <name evidence="7" type="ORF">HS088_TW09G01151</name>
</gene>
<dbReference type="AlphaFoldDB" id="A0A7J7DAI6"/>
<evidence type="ECO:0000313" key="7">
    <source>
        <dbReference type="EMBL" id="KAF5743086.1"/>
    </source>
</evidence>
<sequence>MADAAREGTGATMFSPYKMGKFNLSHRVVLAPMTRCRALNGIPNSALAEYYGQRSTPGGFLIIEGTMISPSAAGFPHVPGIYREEQAEAWRKVVDSVHAKGAIIFCQLWHVGRASHQVYQPGGCAPISSTSTPISKRWRILMPDATHGIYPKLRALETSEILEVVEDYRRAAVNAIRAGSCEAVIEVIDGIEIHGAHGYLIDQFLKDGINDRTDEYGGSYTNHCRFLTQVVQAIVGSIGADQVGVRISPAIDHLDAMDSDPLSLGIAVIEKLNKLQKNLGSKLTYLHVTQPRYTAYGQTESGRHGSEEEEAQFMKTMRTAYQGTLIVSGGFTRELGMQAVAQDETFNISAWLL</sequence>
<comment type="similarity">
    <text evidence="2">Belongs to the NADH:flavin oxidoreductase/NADH oxidase family.</text>
</comment>
<dbReference type="InterPro" id="IPR001155">
    <property type="entry name" value="OxRdtase_FMN_N"/>
</dbReference>
<evidence type="ECO:0000259" key="6">
    <source>
        <dbReference type="Pfam" id="PF00724"/>
    </source>
</evidence>
<evidence type="ECO:0000256" key="5">
    <source>
        <dbReference type="ARBA" id="ARBA00022857"/>
    </source>
</evidence>
<dbReference type="InterPro" id="IPR045247">
    <property type="entry name" value="Oye-like"/>
</dbReference>
<dbReference type="PANTHER" id="PTHR22893">
    <property type="entry name" value="NADH OXIDOREDUCTASE-RELATED"/>
    <property type="match status" value="1"/>
</dbReference>
<evidence type="ECO:0000313" key="8">
    <source>
        <dbReference type="Proteomes" id="UP000593562"/>
    </source>
</evidence>
<dbReference type="Proteomes" id="UP000593562">
    <property type="component" value="Unassembled WGS sequence"/>
</dbReference>
<dbReference type="FunCoup" id="A0A7J7DAI6">
    <property type="interactions" value="226"/>
</dbReference>